<accession>A0A6C0HNP0</accession>
<organism evidence="1">
    <name type="scientific">viral metagenome</name>
    <dbReference type="NCBI Taxonomy" id="1070528"/>
    <lineage>
        <taxon>unclassified sequences</taxon>
        <taxon>metagenomes</taxon>
        <taxon>organismal metagenomes</taxon>
    </lineage>
</organism>
<protein>
    <submittedName>
        <fullName evidence="1">Uncharacterized protein</fullName>
    </submittedName>
</protein>
<name>A0A6C0HNP0_9ZZZZ</name>
<proteinExistence type="predicted"/>
<reference evidence="1" key="1">
    <citation type="journal article" date="2020" name="Nature">
        <title>Giant virus diversity and host interactions through global metagenomics.</title>
        <authorList>
            <person name="Schulz F."/>
            <person name="Roux S."/>
            <person name="Paez-Espino D."/>
            <person name="Jungbluth S."/>
            <person name="Walsh D.A."/>
            <person name="Denef V.J."/>
            <person name="McMahon K.D."/>
            <person name="Konstantinidis K.T."/>
            <person name="Eloe-Fadrosh E.A."/>
            <person name="Kyrpides N.C."/>
            <person name="Woyke T."/>
        </authorList>
    </citation>
    <scope>NUCLEOTIDE SEQUENCE</scope>
    <source>
        <strain evidence="1">GVMAG-M-3300023184-13</strain>
    </source>
</reference>
<evidence type="ECO:0000313" key="1">
    <source>
        <dbReference type="EMBL" id="QHT81776.1"/>
    </source>
</evidence>
<dbReference type="EMBL" id="MN739991">
    <property type="protein sequence ID" value="QHT81776.1"/>
    <property type="molecule type" value="Genomic_DNA"/>
</dbReference>
<dbReference type="AlphaFoldDB" id="A0A6C0HNP0"/>
<sequence>MSLDMLNNPLNSTSVETHLSFYCRVSDSEPINTWDFDTIYKCWSILGYFKPLAELGFVNVSYVDNTINNDDSNDITTTIDNSQTTKIFPFAPSVDLTKTSKKLS</sequence>